<accession>A0A7R9VAS7</accession>
<sequence length="316" mass="32862">MQVICLLRALSEHGMRSVPQSVWAPLLLPLLRVRLSYFSAAQLSFILRHACVELGIELGSPRFVEHRLLPACHARMGAVASVAMLSGMLTGLAAHACLEMAGMSDSPHSNTASQKSGMFRASRCPNRDRSSARPDKEGVSSRRNREDESGRRSREDASGRSNADGAPGLLSLGGAAGRLGSHGASEGPKHDAAHGALTSSGAAAGRSGGGGLTVRIGPRWKAELACTAARLAGRRRRWADDEALPRLLQAAAVLGLEDCVQPLLSAPEALNNGCAGARPSAAVSDVPGAGSVWQYPTVNGRTAASPFTLDGGVPQL</sequence>
<evidence type="ECO:0000313" key="2">
    <source>
        <dbReference type="EMBL" id="CAD8289638.1"/>
    </source>
</evidence>
<proteinExistence type="predicted"/>
<feature type="compositionally biased region" description="Low complexity" evidence="1">
    <location>
        <begin position="159"/>
        <end position="185"/>
    </location>
</feature>
<feature type="region of interest" description="Disordered" evidence="1">
    <location>
        <begin position="103"/>
        <end position="211"/>
    </location>
</feature>
<gene>
    <name evidence="2" type="ORF">CEUR00632_LOCUS9677</name>
</gene>
<organism evidence="2">
    <name type="scientific">Chlamydomonas euryale</name>
    <dbReference type="NCBI Taxonomy" id="1486919"/>
    <lineage>
        <taxon>Eukaryota</taxon>
        <taxon>Viridiplantae</taxon>
        <taxon>Chlorophyta</taxon>
        <taxon>core chlorophytes</taxon>
        <taxon>Chlorophyceae</taxon>
        <taxon>CS clade</taxon>
        <taxon>Chlamydomonadales</taxon>
        <taxon>Chlamydomonadaceae</taxon>
        <taxon>Chlamydomonas</taxon>
    </lineage>
</organism>
<dbReference type="EMBL" id="HBEC01020854">
    <property type="protein sequence ID" value="CAD8289638.1"/>
    <property type="molecule type" value="Transcribed_RNA"/>
</dbReference>
<feature type="compositionally biased region" description="Polar residues" evidence="1">
    <location>
        <begin position="106"/>
        <end position="116"/>
    </location>
</feature>
<feature type="compositionally biased region" description="Basic and acidic residues" evidence="1">
    <location>
        <begin position="125"/>
        <end position="158"/>
    </location>
</feature>
<evidence type="ECO:0000256" key="1">
    <source>
        <dbReference type="SAM" id="MobiDB-lite"/>
    </source>
</evidence>
<reference evidence="2" key="1">
    <citation type="submission" date="2021-01" db="EMBL/GenBank/DDBJ databases">
        <authorList>
            <person name="Corre E."/>
            <person name="Pelletier E."/>
            <person name="Niang G."/>
            <person name="Scheremetjew M."/>
            <person name="Finn R."/>
            <person name="Kale V."/>
            <person name="Holt S."/>
            <person name="Cochrane G."/>
            <person name="Meng A."/>
            <person name="Brown T."/>
            <person name="Cohen L."/>
        </authorList>
    </citation>
    <scope>NUCLEOTIDE SEQUENCE</scope>
    <source>
        <strain evidence="2">CCMP219</strain>
    </source>
</reference>
<dbReference type="AlphaFoldDB" id="A0A7R9VAS7"/>
<feature type="compositionally biased region" description="Low complexity" evidence="1">
    <location>
        <begin position="194"/>
        <end position="205"/>
    </location>
</feature>
<name>A0A7R9VAS7_9CHLO</name>
<protein>
    <submittedName>
        <fullName evidence="2">Uncharacterized protein</fullName>
    </submittedName>
</protein>